<dbReference type="GO" id="GO:0005634">
    <property type="term" value="C:nucleus"/>
    <property type="evidence" value="ECO:0007669"/>
    <property type="project" value="UniProtKB-SubCell"/>
</dbReference>
<feature type="compositionally biased region" description="Polar residues" evidence="7">
    <location>
        <begin position="2735"/>
        <end position="2763"/>
    </location>
</feature>
<dbReference type="OMA" id="FTIGHEV"/>
<proteinExistence type="predicted"/>
<dbReference type="Pfam" id="PF12231">
    <property type="entry name" value="Rif1_N"/>
    <property type="match status" value="1"/>
</dbReference>
<evidence type="ECO:0000256" key="2">
    <source>
        <dbReference type="ARBA" id="ARBA00004574"/>
    </source>
</evidence>
<feature type="region of interest" description="Disordered" evidence="7">
    <location>
        <begin position="1987"/>
        <end position="2029"/>
    </location>
</feature>
<feature type="region of interest" description="Disordered" evidence="7">
    <location>
        <begin position="2472"/>
        <end position="2492"/>
    </location>
</feature>
<feature type="compositionally biased region" description="Basic and acidic residues" evidence="7">
    <location>
        <begin position="2655"/>
        <end position="2668"/>
    </location>
</feature>
<feature type="compositionally biased region" description="Polar residues" evidence="7">
    <location>
        <begin position="2300"/>
        <end position="2311"/>
    </location>
</feature>
<feature type="region of interest" description="Disordered" evidence="7">
    <location>
        <begin position="2097"/>
        <end position="2168"/>
    </location>
</feature>
<feature type="region of interest" description="Disordered" evidence="7">
    <location>
        <begin position="988"/>
        <end position="1022"/>
    </location>
</feature>
<feature type="compositionally biased region" description="Basic and acidic residues" evidence="7">
    <location>
        <begin position="1910"/>
        <end position="1923"/>
    </location>
</feature>
<evidence type="ECO:0000313" key="10">
    <source>
        <dbReference type="RefSeq" id="XP_018008797.1"/>
    </source>
</evidence>
<dbReference type="GeneID" id="108666433"/>
<feature type="domain" description="Telomere-associated protein Rif1 N-terminal" evidence="8">
    <location>
        <begin position="65"/>
        <end position="365"/>
    </location>
</feature>
<feature type="compositionally biased region" description="Polar residues" evidence="7">
    <location>
        <begin position="2669"/>
        <end position="2679"/>
    </location>
</feature>
<keyword evidence="6" id="KW-0131">Cell cycle</keyword>
<feature type="compositionally biased region" description="Polar residues" evidence="7">
    <location>
        <begin position="2128"/>
        <end position="2143"/>
    </location>
</feature>
<dbReference type="GO" id="GO:0140445">
    <property type="term" value="C:chromosome, telomeric repeat region"/>
    <property type="evidence" value="ECO:0007669"/>
    <property type="project" value="TreeGrafter"/>
</dbReference>
<sequence length="2809" mass="305091">MKESEKLNASPAPEADSTGTVPSDAELLQVLLHGTPAERLDVQSAIVRRASTAGTVEFDWSIVEEKDMVQIFASLQKDMTGPKSSSEVLHNSVSIASLIMSRSYIVDLLPLSYHDEMAKTLIQVVKKENDKKIVSRVLWGFAKEKYPIAVYHKHCDELIDIIVDALNEKQSLVIVTEGLKVLLILLKTSSRMVVDRAVDFYSEIFPQLFHGNTQVRRLSLKCTQALLDQPDSVEVLSAVVKKAVPEIKASYSKVLCTLMDDGQCALESLIIWQVCVKLLGRQLHSGTTLINSLLSVIERGFKSPESLVRIEAFQSWSCLIDNFRLEKSVLCSNKRLRLLMAPFLANNAKNEEIADAKLTSWWHLLCSVDSHIVENNFDMLVVPLLQLCFKAPIVSTSPKSASLVAKHLSSTSSVATSFSKKMHLKLVHVLFYLLKRENANSLLPPDGGLEPLLRPVMSATHYSKHHSLINTSFHEVLHVIVKLKCDSMLLGEISESLISLLGEQLKNPNSREGAESLKGLYDILKSCSIECCAEAPDQNEEVAKALNSTLLQVINSMVSGGSAFPLAVLSSRHYHVGGAGVNLMRGTLASSLLDFLFLPSVFCRAASSDCYFALLENLFASYQTDGLSRLAFIEGASSGLAGCLSTAAISLASAELTGKDSCHFGSPSQTADVASKIWIIIAKALQASIEETGTIDNGDGSEHDFSSVYSVLLLPLQHTSTLLSDLQQVQLKALLDQWCGVYRCFARLAHLSLAPPNCTAQHISKLLSETLQRLSGPPDLHGNVLVFFCGLAACCASVFCYSKLITSVRDGPGGRKKAHNLQELEGLTAVVVELSARVLRMVGQQRQATARHLTAALSALLGGPKQAKLIVALLVALLGTFTDIVAVNPSVRYGHEIALEIIKAFEMYCTLIEEHRVLSSADASKVVPLVQKALESTHTAIVQKIFRLWNNSDKKALPENLVAETNKIAARQNLSLPTRVSESLLPQSRAADVGSPATTPKGKRHSAIASFGKPSPKVYSPARKMAAPSARLNTLIEKKSTAILPLDDDDVEFVAINSPVGGRKRILTPHQREKLQERRCDIPALYSDLSQQASQSFLDPTFNSSSKDNESQSCFATEERDSTKNTLETEAKKEETTVDQPKEIAPVEDPKNLPTSSGINLLEIFSKLEDKETSLPTEDKKKLSTLKNGNSALSETERIDNVGSIINRSSNESEIRNGCENSDSDDEIPDSQAGEIDDQIKRKSIFSGLASQALGSFRCSPKITSSIDGVEPLVPGSTRTSQRKSIKSSDEHATLTRYSSKSITPNKLLDDRKDSVNDELPPPTDNSEVNEVENIDACTSSRDLSVQIQSKVCPLNLRSTPSKLKDIPCEKKATPSKITRSGRKIVPPKKDMPEPMTPPGLTSCSKKYAVVKMGPLAPSTSAKTVGATLDVSADNEKSDEANTAQQTRSLKSHDDNSLKKSVPVKNIQKKITDVFASLSDRKAASPSTDSRVISEVENGKELTLTTETRNPKSYSRRSVASASEVAFAELTQHQDVGGKSSAIDPKNKTNCSKPNNELQTKPVPTAILIDEMHSGLANEKSNDNDVLSEASLNNDKNQDPEVINATSVPSEVIDAFALEERIKPSHEVEEQVREKLIDDEEINSEMIERSNDSDRPVTSDNQSSASASASRTRSKRVRKSVNELQNSLAVRSKRGRLVKPIESSDQGYGVQSEESSSVLDSDDETLSSKRLKSGDKIDATISSIKEISVPKLSRDDSTSVILGKSPDKNPTITEASCDNPSSNSDSSSFLSSSMETSDKDSSQSSLVCDAAVENPVLTKSTSEENDMSASNIQPAVGKRGSKRLRMHENTNDDSPAKRRNTRSLTDSVKNTVGVNDQNKLRSSRSRGSHRSTRANSARSEPSDESDNAFDNEKINASRKKVPESQEIGDISKPSETFVSEQKSNITPKEKDVDHELFREQGAIINLNSHQSSAGGKETLEESMELCVQEGEGPASTEKDLRKLDSSTQKTSECKLGEEASTSDERTTGKDHNINAFVETKLTELESPMLHSSDGDIPKDNTEECSIATNYTKSQTDEPSAELRVEPQNTLDCHVATAETEVDADKPIDPPTSVKPDDRSSPDALELINSASKTLPASPSSVTRTNKRCRSTEVTSERRRNVNVRSLSGGSRSRAALMVACAQRNRHASSPVTSATPARKMIIGSSSDECSPPIRDLSEAVHTSAQFTPPTGKRLQLTVTPHSERLWPRHRPSPAASPGGSILKKPLTDSGTKGRRVSFADPPVSDSVVIHKDESRDHSSSPRVSEAPTNESKVPLSVRAQKRLDMSRAASLSAVVQIGPSKLTKIVHPSTLPQLPSQKSLALLVENGGDTKLDEEEEDDDLSAMSCSQGIYSSLAGCSAPLACLLPYLTSPSLICSLEAVLRHRGLTSVGHVASLTEGDLTSLPIKPPKLQNTVAALKLFEQNASVESGKVLLEEPAERPERESSESELWGLTGEGPSAAAMAVEDPVTENEDNTLGKLNETSTLNKEYVPTRDGVEITSRSSDESATHNYGDSAIRDDQVDDQELNSEKSFGVDPTTDPIITLSDRQSREEDVVLSNSETGPLVDSNMETEETSDKMENKVVTMDMDSEDDAMLSGTETVHVDSTALAETQGENSDKENSSPERKSSQNETSSDSSLGRSAVSVSKWRDPVSLARQDRSEGPRQVLAELPIGLDVPSDEENEEASPDLNEDVTQDSSAGTIAESTPINNSGATTPIATPSSDLSEEQLVSWMRALPPERKKAALAAVLSTLEYSEVLESFFHYLRQRE</sequence>
<feature type="compositionally biased region" description="Polar residues" evidence="7">
    <location>
        <begin position="1768"/>
        <end position="1780"/>
    </location>
</feature>
<keyword evidence="5" id="KW-0539">Nucleus</keyword>
<feature type="compositionally biased region" description="Polar residues" evidence="7">
    <location>
        <begin position="1933"/>
        <end position="1946"/>
    </location>
</feature>
<feature type="region of interest" description="Disordered" evidence="7">
    <location>
        <begin position="1270"/>
        <end position="1329"/>
    </location>
</feature>
<feature type="region of interest" description="Disordered" evidence="7">
    <location>
        <begin position="1536"/>
        <end position="1559"/>
    </location>
</feature>
<keyword evidence="9" id="KW-1185">Reference proteome</keyword>
<evidence type="ECO:0000256" key="3">
    <source>
        <dbReference type="ARBA" id="ARBA00022454"/>
    </source>
</evidence>
<dbReference type="Proteomes" id="UP000694843">
    <property type="component" value="Unplaced"/>
</dbReference>
<evidence type="ECO:0000256" key="1">
    <source>
        <dbReference type="ARBA" id="ARBA00004123"/>
    </source>
</evidence>
<feature type="compositionally biased region" description="Basic and acidic residues" evidence="7">
    <location>
        <begin position="1117"/>
        <end position="1142"/>
    </location>
</feature>
<feature type="region of interest" description="Disordered" evidence="7">
    <location>
        <begin position="2530"/>
        <end position="2764"/>
    </location>
</feature>
<keyword evidence="4" id="KW-0779">Telomere</keyword>
<feature type="region of interest" description="Disordered" evidence="7">
    <location>
        <begin position="1210"/>
        <end position="1235"/>
    </location>
</feature>
<feature type="compositionally biased region" description="Polar residues" evidence="7">
    <location>
        <begin position="1862"/>
        <end position="1877"/>
    </location>
</feature>
<evidence type="ECO:0000256" key="4">
    <source>
        <dbReference type="ARBA" id="ARBA00022895"/>
    </source>
</evidence>
<gene>
    <name evidence="10" type="primary">LOC108666433</name>
</gene>
<feature type="compositionally biased region" description="Polar residues" evidence="7">
    <location>
        <begin position="1296"/>
        <end position="1305"/>
    </location>
</feature>
<evidence type="ECO:0000256" key="7">
    <source>
        <dbReference type="SAM" id="MobiDB-lite"/>
    </source>
</evidence>
<protein>
    <submittedName>
        <fullName evidence="10">Telomere-associated protein RIF1</fullName>
    </submittedName>
</protein>
<name>A0A8B7N678_HYAAZ</name>
<feature type="compositionally biased region" description="Acidic residues" evidence="7">
    <location>
        <begin position="2717"/>
        <end position="2734"/>
    </location>
</feature>
<dbReference type="RefSeq" id="XP_018008797.1">
    <property type="nucleotide sequence ID" value="XM_018153308.2"/>
</dbReference>
<feature type="compositionally biased region" description="Basic and acidic residues" evidence="7">
    <location>
        <begin position="2472"/>
        <end position="2485"/>
    </location>
</feature>
<feature type="compositionally biased region" description="Low complexity" evidence="7">
    <location>
        <begin position="1781"/>
        <end position="1795"/>
    </location>
</feature>
<dbReference type="OrthoDB" id="5399929at2759"/>
<evidence type="ECO:0000256" key="6">
    <source>
        <dbReference type="ARBA" id="ARBA00023306"/>
    </source>
</evidence>
<feature type="region of interest" description="Disordered" evidence="7">
    <location>
        <begin position="1432"/>
        <end position="1462"/>
    </location>
</feature>
<evidence type="ECO:0000313" key="9">
    <source>
        <dbReference type="Proteomes" id="UP000694843"/>
    </source>
</evidence>
<feature type="compositionally biased region" description="Polar residues" evidence="7">
    <location>
        <begin position="1098"/>
        <end position="1115"/>
    </location>
</feature>
<evidence type="ECO:0000259" key="8">
    <source>
        <dbReference type="Pfam" id="PF12231"/>
    </source>
</evidence>
<feature type="region of interest" description="Disordered" evidence="7">
    <location>
        <begin position="1098"/>
        <end position="1155"/>
    </location>
</feature>
<dbReference type="KEGG" id="hazt:108666433"/>
<organism evidence="9 10">
    <name type="scientific">Hyalella azteca</name>
    <name type="common">Amphipod</name>
    <dbReference type="NCBI Taxonomy" id="294128"/>
    <lineage>
        <taxon>Eukaryota</taxon>
        <taxon>Metazoa</taxon>
        <taxon>Ecdysozoa</taxon>
        <taxon>Arthropoda</taxon>
        <taxon>Crustacea</taxon>
        <taxon>Multicrustacea</taxon>
        <taxon>Malacostraca</taxon>
        <taxon>Eumalacostraca</taxon>
        <taxon>Peracarida</taxon>
        <taxon>Amphipoda</taxon>
        <taxon>Senticaudata</taxon>
        <taxon>Talitrida</taxon>
        <taxon>Talitroidea</taxon>
        <taxon>Hyalellidae</taxon>
        <taxon>Hyalella</taxon>
    </lineage>
</organism>
<feature type="region of interest" description="Disordered" evidence="7">
    <location>
        <begin position="1626"/>
        <end position="1727"/>
    </location>
</feature>
<feature type="compositionally biased region" description="Basic and acidic residues" evidence="7">
    <location>
        <begin position="2288"/>
        <end position="2299"/>
    </location>
</feature>
<feature type="compositionally biased region" description="Polar residues" evidence="7">
    <location>
        <begin position="1548"/>
        <end position="1559"/>
    </location>
</feature>
<feature type="region of interest" description="Disordered" evidence="7">
    <location>
        <begin position="1587"/>
        <end position="1606"/>
    </location>
</feature>
<reference evidence="10" key="1">
    <citation type="submission" date="2025-08" db="UniProtKB">
        <authorList>
            <consortium name="RefSeq"/>
        </authorList>
    </citation>
    <scope>IDENTIFICATION</scope>
    <source>
        <tissue evidence="10">Whole organism</tissue>
    </source>
</reference>
<dbReference type="InterPro" id="IPR016024">
    <property type="entry name" value="ARM-type_fold"/>
</dbReference>
<feature type="compositionally biased region" description="Basic and acidic residues" evidence="7">
    <location>
        <begin position="1846"/>
        <end position="1856"/>
    </location>
</feature>
<comment type="subcellular location">
    <subcellularLocation>
        <location evidence="2">Chromosome</location>
        <location evidence="2">Telomere</location>
    </subcellularLocation>
    <subcellularLocation>
        <location evidence="1">Nucleus</location>
    </subcellularLocation>
</comment>
<feature type="region of interest" description="Disordered" evidence="7">
    <location>
        <begin position="1817"/>
        <end position="1949"/>
    </location>
</feature>
<feature type="region of interest" description="Disordered" evidence="7">
    <location>
        <begin position="1371"/>
        <end position="1401"/>
    </location>
</feature>
<feature type="compositionally biased region" description="Basic and acidic residues" evidence="7">
    <location>
        <begin position="2530"/>
        <end position="2547"/>
    </location>
</feature>
<dbReference type="GO" id="GO:0000723">
    <property type="term" value="P:telomere maintenance"/>
    <property type="evidence" value="ECO:0007669"/>
    <property type="project" value="TreeGrafter"/>
</dbReference>
<dbReference type="SUPFAM" id="SSF48371">
    <property type="entry name" value="ARM repeat"/>
    <property type="match status" value="1"/>
</dbReference>
<dbReference type="PANTHER" id="PTHR22928:SF3">
    <property type="entry name" value="TELOMERE-ASSOCIATED PROTEIN RIF1"/>
    <property type="match status" value="1"/>
</dbReference>
<feature type="compositionally biased region" description="Basic and acidic residues" evidence="7">
    <location>
        <begin position="2011"/>
        <end position="2029"/>
    </location>
</feature>
<feature type="compositionally biased region" description="Basic residues" evidence="7">
    <location>
        <begin position="1881"/>
        <end position="1892"/>
    </location>
</feature>
<feature type="region of interest" description="Disordered" evidence="7">
    <location>
        <begin position="1"/>
        <end position="21"/>
    </location>
</feature>
<feature type="compositionally biased region" description="Basic and acidic residues" evidence="7">
    <location>
        <begin position="1646"/>
        <end position="1657"/>
    </location>
</feature>
<dbReference type="InterPro" id="IPR022031">
    <property type="entry name" value="Rif1_N"/>
</dbReference>
<evidence type="ECO:0000256" key="5">
    <source>
        <dbReference type="ARBA" id="ARBA00023242"/>
    </source>
</evidence>
<feature type="compositionally biased region" description="Basic and acidic residues" evidence="7">
    <location>
        <begin position="1626"/>
        <end position="1636"/>
    </location>
</feature>
<feature type="region of interest" description="Disordered" evidence="7">
    <location>
        <begin position="1752"/>
        <end position="1805"/>
    </location>
</feature>
<feature type="region of interest" description="Disordered" evidence="7">
    <location>
        <begin position="2241"/>
        <end position="2317"/>
    </location>
</feature>
<keyword evidence="3" id="KW-0158">Chromosome</keyword>
<accession>A0A8B7N678</accession>
<dbReference type="PANTHER" id="PTHR22928">
    <property type="entry name" value="TELOMERE-ASSOCIATED PROTEIN RIF1"/>
    <property type="match status" value="1"/>
</dbReference>